<dbReference type="EMBL" id="RHHS01000027">
    <property type="protein sequence ID" value="RNB56803.1"/>
    <property type="molecule type" value="Genomic_DNA"/>
</dbReference>
<feature type="domain" description="UDP-glucose/GDP-mannose dehydrogenase C-terminal" evidence="4">
    <location>
        <begin position="331"/>
        <end position="427"/>
    </location>
</feature>
<evidence type="ECO:0000313" key="6">
    <source>
        <dbReference type="Proteomes" id="UP000268829"/>
    </source>
</evidence>
<sequence length="453" mass="50587">MKRYEELQQLIGNKTAKIGVIGLGYVGLPLAVETVKSGYTVVGIDLHAGKIESLKNGESYVQDISNETLQECLATGRFFPTTDYRAIEELDAISICVPTPLSPNQDPDTSYITSVVEQIKKHMRKGLLITLESTTYPGTTEELIGRELEKLGYTTGVDFFLCYSPERVDPGNRKFNTYNTPKIIGGTTERCMELGTLLYGSLVKTVVPVSSPKVAEMSKLLENTFRSVNIAFMNEMAMMCDRMGINVWEVIKAASTKPFGFMPFYPGPGIGGHCIPLDPMYLSWKAKGYRFHSQFIEIAQSINDNMPDYVLNKTAQVLNIYAKAINSSRILILGMAYKPDVDDLRESPGLEIYELFKKSGAQVDYYDPYAQSFVNKKGQVVTSIENDYELFKTYDCMVLITNHTCFRYQELADLGVAIIDTRNAFDGITNPNVYRIGTSVAIQEEKEVVSLLA</sequence>
<evidence type="ECO:0000313" key="5">
    <source>
        <dbReference type="EMBL" id="RNB56803.1"/>
    </source>
</evidence>
<dbReference type="Pfam" id="PF03721">
    <property type="entry name" value="UDPG_MGDP_dh_N"/>
    <property type="match status" value="1"/>
</dbReference>
<dbReference type="Pfam" id="PF00984">
    <property type="entry name" value="UDPG_MGDP_dh"/>
    <property type="match status" value="1"/>
</dbReference>
<dbReference type="GO" id="GO:0051287">
    <property type="term" value="F:NAD binding"/>
    <property type="evidence" value="ECO:0007669"/>
    <property type="project" value="InterPro"/>
</dbReference>
<dbReference type="SUPFAM" id="SSF48179">
    <property type="entry name" value="6-phosphogluconate dehydrogenase C-terminal domain-like"/>
    <property type="match status" value="1"/>
</dbReference>
<dbReference type="SUPFAM" id="SSF51735">
    <property type="entry name" value="NAD(P)-binding Rossmann-fold domains"/>
    <property type="match status" value="1"/>
</dbReference>
<dbReference type="PIRSF" id="PIRSF000124">
    <property type="entry name" value="UDPglc_GDPman_dh"/>
    <property type="match status" value="1"/>
</dbReference>
<keyword evidence="6" id="KW-1185">Reference proteome</keyword>
<dbReference type="InterPro" id="IPR017476">
    <property type="entry name" value="UDP-Glc/GDP-Man"/>
</dbReference>
<organism evidence="5 6">
    <name type="scientific">Brevibacillus gelatini</name>
    <dbReference type="NCBI Taxonomy" id="1655277"/>
    <lineage>
        <taxon>Bacteria</taxon>
        <taxon>Bacillati</taxon>
        <taxon>Bacillota</taxon>
        <taxon>Bacilli</taxon>
        <taxon>Bacillales</taxon>
        <taxon>Paenibacillaceae</taxon>
        <taxon>Brevibacillus</taxon>
    </lineage>
</organism>
<dbReference type="GO" id="GO:0000271">
    <property type="term" value="P:polysaccharide biosynthetic process"/>
    <property type="evidence" value="ECO:0007669"/>
    <property type="project" value="InterPro"/>
</dbReference>
<comment type="similarity">
    <text evidence="3">Belongs to the UDP-glucose/GDP-mannose dehydrogenase family.</text>
</comment>
<dbReference type="OrthoDB" id="9803238at2"/>
<reference evidence="5 6" key="1">
    <citation type="submission" date="2018-10" db="EMBL/GenBank/DDBJ databases">
        <title>Phylogenomics of Brevibacillus.</title>
        <authorList>
            <person name="Dunlap C."/>
        </authorList>
    </citation>
    <scope>NUCLEOTIDE SEQUENCE [LARGE SCALE GENOMIC DNA]</scope>
    <source>
        <strain evidence="5 6">DSM 100115</strain>
    </source>
</reference>
<gene>
    <name evidence="5" type="ORF">EDM57_10775</name>
</gene>
<name>A0A3M8B0L4_9BACL</name>
<evidence type="ECO:0000256" key="2">
    <source>
        <dbReference type="ARBA" id="ARBA00023027"/>
    </source>
</evidence>
<dbReference type="NCBIfam" id="TIGR03026">
    <property type="entry name" value="NDP-sugDHase"/>
    <property type="match status" value="1"/>
</dbReference>
<dbReference type="AlphaFoldDB" id="A0A3M8B0L4"/>
<evidence type="ECO:0000256" key="1">
    <source>
        <dbReference type="ARBA" id="ARBA00023002"/>
    </source>
</evidence>
<dbReference type="PANTHER" id="PTHR43491">
    <property type="entry name" value="UDP-N-ACETYL-D-MANNOSAMINE DEHYDROGENASE"/>
    <property type="match status" value="1"/>
</dbReference>
<accession>A0A3M8B0L4</accession>
<dbReference type="PANTHER" id="PTHR43491:SF1">
    <property type="entry name" value="UDP-N-ACETYL-D-MANNOSAMINE DEHYDROGENASE"/>
    <property type="match status" value="1"/>
</dbReference>
<comment type="caution">
    <text evidence="5">The sequence shown here is derived from an EMBL/GenBank/DDBJ whole genome shotgun (WGS) entry which is preliminary data.</text>
</comment>
<evidence type="ECO:0000259" key="4">
    <source>
        <dbReference type="SMART" id="SM00984"/>
    </source>
</evidence>
<dbReference type="InterPro" id="IPR001732">
    <property type="entry name" value="UDP-Glc/GDP-Man_DH_N"/>
</dbReference>
<dbReference type="GO" id="GO:0016616">
    <property type="term" value="F:oxidoreductase activity, acting on the CH-OH group of donors, NAD or NADP as acceptor"/>
    <property type="evidence" value="ECO:0007669"/>
    <property type="project" value="InterPro"/>
</dbReference>
<protein>
    <submittedName>
        <fullName evidence="5">Nucleotide sugar dehydrogenase</fullName>
    </submittedName>
</protein>
<dbReference type="InterPro" id="IPR008927">
    <property type="entry name" value="6-PGluconate_DH-like_C_sf"/>
</dbReference>
<dbReference type="Proteomes" id="UP000268829">
    <property type="component" value="Unassembled WGS sequence"/>
</dbReference>
<dbReference type="RefSeq" id="WP_122904768.1">
    <property type="nucleotide sequence ID" value="NZ_RHHS01000027.1"/>
</dbReference>
<proteinExistence type="inferred from homology"/>
<dbReference type="PIRSF" id="PIRSF500136">
    <property type="entry name" value="UDP_ManNAc_DH"/>
    <property type="match status" value="1"/>
</dbReference>
<dbReference type="InterPro" id="IPR028359">
    <property type="entry name" value="UDP_ManNAc/GlcNAc_DH"/>
</dbReference>
<dbReference type="Gene3D" id="3.40.50.720">
    <property type="entry name" value="NAD(P)-binding Rossmann-like Domain"/>
    <property type="match status" value="2"/>
</dbReference>
<dbReference type="SMART" id="SM00984">
    <property type="entry name" value="UDPG_MGDP_dh_C"/>
    <property type="match status" value="1"/>
</dbReference>
<keyword evidence="1" id="KW-0560">Oxidoreductase</keyword>
<dbReference type="GO" id="GO:0016628">
    <property type="term" value="F:oxidoreductase activity, acting on the CH-CH group of donors, NAD or NADP as acceptor"/>
    <property type="evidence" value="ECO:0007669"/>
    <property type="project" value="InterPro"/>
</dbReference>
<dbReference type="InterPro" id="IPR036291">
    <property type="entry name" value="NAD(P)-bd_dom_sf"/>
</dbReference>
<evidence type="ECO:0000256" key="3">
    <source>
        <dbReference type="PIRNR" id="PIRNR000124"/>
    </source>
</evidence>
<dbReference type="InterPro" id="IPR014027">
    <property type="entry name" value="UDP-Glc/GDP-Man_DH_C"/>
</dbReference>
<keyword evidence="2" id="KW-0520">NAD</keyword>
<dbReference type="SUPFAM" id="SSF52413">
    <property type="entry name" value="UDP-glucose/GDP-mannose dehydrogenase C-terminal domain"/>
    <property type="match status" value="1"/>
</dbReference>
<dbReference type="Pfam" id="PF03720">
    <property type="entry name" value="UDPG_MGDP_dh_C"/>
    <property type="match status" value="1"/>
</dbReference>
<dbReference type="InterPro" id="IPR014026">
    <property type="entry name" value="UDP-Glc/GDP-Man_DH_dimer"/>
</dbReference>
<dbReference type="InterPro" id="IPR036220">
    <property type="entry name" value="UDP-Glc/GDP-Man_DH_C_sf"/>
</dbReference>